<gene>
    <name evidence="3" type="ORF">GCM10022222_50010</name>
</gene>
<dbReference type="Gene3D" id="1.10.150.320">
    <property type="entry name" value="Photosystem II 12 kDa extrinsic protein"/>
    <property type="match status" value="1"/>
</dbReference>
<dbReference type="Proteomes" id="UP001500689">
    <property type="component" value="Unassembled WGS sequence"/>
</dbReference>
<dbReference type="InterPro" id="IPR004509">
    <property type="entry name" value="Competence_ComEA_HhH"/>
</dbReference>
<keyword evidence="1" id="KW-0812">Transmembrane</keyword>
<evidence type="ECO:0000313" key="3">
    <source>
        <dbReference type="EMBL" id="GAA3560292.1"/>
    </source>
</evidence>
<evidence type="ECO:0000313" key="4">
    <source>
        <dbReference type="Proteomes" id="UP001500689"/>
    </source>
</evidence>
<accession>A0ABP6X254</accession>
<dbReference type="NCBIfam" id="TIGR00426">
    <property type="entry name" value="competence protein ComEA helix-hairpin-helix repeat region"/>
    <property type="match status" value="1"/>
</dbReference>
<dbReference type="EMBL" id="BAAAZN010000011">
    <property type="protein sequence ID" value="GAA3560292.1"/>
    <property type="molecule type" value="Genomic_DNA"/>
</dbReference>
<dbReference type="RefSeq" id="WP_344863883.1">
    <property type="nucleotide sequence ID" value="NZ_BAAAZN010000011.1"/>
</dbReference>
<keyword evidence="1" id="KW-0472">Membrane</keyword>
<name>A0ABP6X254_9PSEU</name>
<evidence type="ECO:0000256" key="1">
    <source>
        <dbReference type="SAM" id="Phobius"/>
    </source>
</evidence>
<dbReference type="GO" id="GO:0003677">
    <property type="term" value="F:DNA binding"/>
    <property type="evidence" value="ECO:0007669"/>
    <property type="project" value="UniProtKB-KW"/>
</dbReference>
<evidence type="ECO:0000259" key="2">
    <source>
        <dbReference type="SMART" id="SM00278"/>
    </source>
</evidence>
<feature type="transmembrane region" description="Helical" evidence="1">
    <location>
        <begin position="62"/>
        <end position="82"/>
    </location>
</feature>
<comment type="caution">
    <text evidence="3">The sequence shown here is derived from an EMBL/GenBank/DDBJ whole genome shotgun (WGS) entry which is preliminary data.</text>
</comment>
<dbReference type="InterPro" id="IPR010994">
    <property type="entry name" value="RuvA_2-like"/>
</dbReference>
<dbReference type="Pfam" id="PF10531">
    <property type="entry name" value="SLBB"/>
    <property type="match status" value="1"/>
</dbReference>
<organism evidence="3 4">
    <name type="scientific">Amycolatopsis ultiminotia</name>
    <dbReference type="NCBI Taxonomy" id="543629"/>
    <lineage>
        <taxon>Bacteria</taxon>
        <taxon>Bacillati</taxon>
        <taxon>Actinomycetota</taxon>
        <taxon>Actinomycetes</taxon>
        <taxon>Pseudonocardiales</taxon>
        <taxon>Pseudonocardiaceae</taxon>
        <taxon>Amycolatopsis</taxon>
    </lineage>
</organism>
<proteinExistence type="predicted"/>
<dbReference type="SMART" id="SM00278">
    <property type="entry name" value="HhH1"/>
    <property type="match status" value="2"/>
</dbReference>
<keyword evidence="3" id="KW-0238">DNA-binding</keyword>
<feature type="domain" description="Helix-hairpin-helix DNA-binding motif class 1" evidence="2">
    <location>
        <begin position="194"/>
        <end position="213"/>
    </location>
</feature>
<dbReference type="InterPro" id="IPR003583">
    <property type="entry name" value="Hlx-hairpin-Hlx_DNA-bd_motif"/>
</dbReference>
<dbReference type="InterPro" id="IPR019554">
    <property type="entry name" value="Soluble_ligand-bd"/>
</dbReference>
<protein>
    <submittedName>
        <fullName evidence="3">ComEA family DNA-binding protein</fullName>
    </submittedName>
</protein>
<keyword evidence="4" id="KW-1185">Reference proteome</keyword>
<dbReference type="PANTHER" id="PTHR21180">
    <property type="entry name" value="ENDONUCLEASE/EXONUCLEASE/PHOSPHATASE FAMILY DOMAIN-CONTAINING PROTEIN 1"/>
    <property type="match status" value="1"/>
</dbReference>
<reference evidence="4" key="1">
    <citation type="journal article" date="2019" name="Int. J. Syst. Evol. Microbiol.">
        <title>The Global Catalogue of Microorganisms (GCM) 10K type strain sequencing project: providing services to taxonomists for standard genome sequencing and annotation.</title>
        <authorList>
            <consortium name="The Broad Institute Genomics Platform"/>
            <consortium name="The Broad Institute Genome Sequencing Center for Infectious Disease"/>
            <person name="Wu L."/>
            <person name="Ma J."/>
        </authorList>
    </citation>
    <scope>NUCLEOTIDE SEQUENCE [LARGE SCALE GENOMIC DNA]</scope>
    <source>
        <strain evidence="4">JCM 16898</strain>
    </source>
</reference>
<dbReference type="InterPro" id="IPR051675">
    <property type="entry name" value="Endo/Exo/Phosphatase_dom_1"/>
</dbReference>
<sequence length="247" mass="24905">MFEQSARDPGTPVNARLAWLADQLAAGPRTVGPGGRLVRRWLPGGADPGHPGLPAVLGRRSVLVALAAVLAAAVVAIGFAVFGGSPAAEVAPQLPSARAQAPAATTSATSKLVVSVIGHVRKPGLVTVPAGSRVADALRAAGDAEPGTDLSGINLARKLTDGEQLAVGLPVAQTAAAGAGAAPGKIDLNSATPDQLDTLPGVGEVTAQRIVEWRTQHGGFTSVEQLRDVDGIGESKFEKLREQVAVG</sequence>
<feature type="domain" description="Helix-hairpin-helix DNA-binding motif class 1" evidence="2">
    <location>
        <begin position="224"/>
        <end position="243"/>
    </location>
</feature>
<dbReference type="SUPFAM" id="SSF47781">
    <property type="entry name" value="RuvA domain 2-like"/>
    <property type="match status" value="1"/>
</dbReference>
<dbReference type="PANTHER" id="PTHR21180:SF32">
    <property type="entry name" value="ENDONUCLEASE_EXONUCLEASE_PHOSPHATASE FAMILY DOMAIN-CONTAINING PROTEIN 1"/>
    <property type="match status" value="1"/>
</dbReference>
<dbReference type="Pfam" id="PF12836">
    <property type="entry name" value="HHH_3"/>
    <property type="match status" value="1"/>
</dbReference>
<keyword evidence="1" id="KW-1133">Transmembrane helix</keyword>